<dbReference type="Pfam" id="PF12937">
    <property type="entry name" value="F-box-like"/>
    <property type="match status" value="1"/>
</dbReference>
<reference evidence="2 3" key="1">
    <citation type="journal article" date="2019" name="Nat. Ecol. Evol.">
        <title>Megaphylogeny resolves global patterns of mushroom evolution.</title>
        <authorList>
            <person name="Varga T."/>
            <person name="Krizsan K."/>
            <person name="Foldi C."/>
            <person name="Dima B."/>
            <person name="Sanchez-Garcia M."/>
            <person name="Sanchez-Ramirez S."/>
            <person name="Szollosi G.J."/>
            <person name="Szarkandi J.G."/>
            <person name="Papp V."/>
            <person name="Albert L."/>
            <person name="Andreopoulos W."/>
            <person name="Angelini C."/>
            <person name="Antonin V."/>
            <person name="Barry K.W."/>
            <person name="Bougher N.L."/>
            <person name="Buchanan P."/>
            <person name="Buyck B."/>
            <person name="Bense V."/>
            <person name="Catcheside P."/>
            <person name="Chovatia M."/>
            <person name="Cooper J."/>
            <person name="Damon W."/>
            <person name="Desjardin D."/>
            <person name="Finy P."/>
            <person name="Geml J."/>
            <person name="Haridas S."/>
            <person name="Hughes K."/>
            <person name="Justo A."/>
            <person name="Karasinski D."/>
            <person name="Kautmanova I."/>
            <person name="Kiss B."/>
            <person name="Kocsube S."/>
            <person name="Kotiranta H."/>
            <person name="LaButti K.M."/>
            <person name="Lechner B.E."/>
            <person name="Liimatainen K."/>
            <person name="Lipzen A."/>
            <person name="Lukacs Z."/>
            <person name="Mihaltcheva S."/>
            <person name="Morgado L.N."/>
            <person name="Niskanen T."/>
            <person name="Noordeloos M.E."/>
            <person name="Ohm R.A."/>
            <person name="Ortiz-Santana B."/>
            <person name="Ovrebo C."/>
            <person name="Racz N."/>
            <person name="Riley R."/>
            <person name="Savchenko A."/>
            <person name="Shiryaev A."/>
            <person name="Soop K."/>
            <person name="Spirin V."/>
            <person name="Szebenyi C."/>
            <person name="Tomsovsky M."/>
            <person name="Tulloss R.E."/>
            <person name="Uehling J."/>
            <person name="Grigoriev I.V."/>
            <person name="Vagvolgyi C."/>
            <person name="Papp T."/>
            <person name="Martin F.M."/>
            <person name="Miettinen O."/>
            <person name="Hibbett D.S."/>
            <person name="Nagy L.G."/>
        </authorList>
    </citation>
    <scope>NUCLEOTIDE SEQUENCE [LARGE SCALE GENOMIC DNA]</scope>
    <source>
        <strain evidence="2 3">FP101781</strain>
    </source>
</reference>
<organism evidence="2 3">
    <name type="scientific">Coprinellus micaceus</name>
    <name type="common">Glistening ink-cap mushroom</name>
    <name type="synonym">Coprinus micaceus</name>
    <dbReference type="NCBI Taxonomy" id="71717"/>
    <lineage>
        <taxon>Eukaryota</taxon>
        <taxon>Fungi</taxon>
        <taxon>Dikarya</taxon>
        <taxon>Basidiomycota</taxon>
        <taxon>Agaricomycotina</taxon>
        <taxon>Agaricomycetes</taxon>
        <taxon>Agaricomycetidae</taxon>
        <taxon>Agaricales</taxon>
        <taxon>Agaricineae</taxon>
        <taxon>Psathyrellaceae</taxon>
        <taxon>Coprinellus</taxon>
    </lineage>
</organism>
<sequence length="692" mass="77621">MSENIPPKGGAQNASFDSLFESNDLPSDAQRTSIEAKLREFKAEFQHVSGRPYAGRLDYCRAEGALSSEEIYHAIRGLEALLSSVRCIPPEILQQIFLFVSFSTPTTDGISDSMSHNAQNLFTACSVCRSWRSAAVNHCRLWTTIPRICCGLSLGEKITTGGSKLRELYLSRSGTLPLTVDISVTSDDWENRASIVTANLGFLYAQQRRLGHLTVFMPLEILNELLSDLRGNLPLLRVLRIDLETDTPASDPLPPTIDCFAEAPLLREVSFTGRSHSSHTGIELKVVLPWSQIASFNAKLDPCDIYTQLLQGQPIALEKLQYYWLSPSFYIQDLPPSPYTLPNLTHLSFRQSPSCTIEIFTDRLDWLTLPALTHLQLLEQSARYDSDLAEGILSLVKRSGCKLQDVSIAGAVLTSPAFTEFLSLSPSIATLEVWNIDGAFLRHLTSPSSPGCGSDILPNLARLTLRVPEERRLEPGPRLKWIEGEVDFPSLMGMIISRTQQVNVLERVTVYGCDLNVLNLDVARWEDAALGRSFENTPSSITEIDWLLPFAEGWENSLAGYLARVRDQLDGQESDDTEMYKDTIALLRELEELELGGINTSVFIRRNIPHLLDCIATESSRQLGDKSLLVQAHSRGVLEKWKPFLIRGCRAYPYLWRCHDRWDGKSMSVRWWNTLLNDEENLWRCITSAEGV</sequence>
<gene>
    <name evidence="2" type="ORF">FA13DRAFT_1730967</name>
</gene>
<dbReference type="Gene3D" id="1.20.1280.50">
    <property type="match status" value="1"/>
</dbReference>
<keyword evidence="3" id="KW-1185">Reference proteome</keyword>
<protein>
    <recommendedName>
        <fullName evidence="1">F-box domain-containing protein</fullName>
    </recommendedName>
</protein>
<comment type="caution">
    <text evidence="2">The sequence shown here is derived from an EMBL/GenBank/DDBJ whole genome shotgun (WGS) entry which is preliminary data.</text>
</comment>
<dbReference type="OrthoDB" id="2854122at2759"/>
<proteinExistence type="predicted"/>
<dbReference type="Proteomes" id="UP000298030">
    <property type="component" value="Unassembled WGS sequence"/>
</dbReference>
<feature type="domain" description="F-box" evidence="1">
    <location>
        <begin position="87"/>
        <end position="145"/>
    </location>
</feature>
<evidence type="ECO:0000313" key="2">
    <source>
        <dbReference type="EMBL" id="TEB33205.1"/>
    </source>
</evidence>
<accession>A0A4Y7TGA0</accession>
<name>A0A4Y7TGA0_COPMI</name>
<evidence type="ECO:0000313" key="3">
    <source>
        <dbReference type="Proteomes" id="UP000298030"/>
    </source>
</evidence>
<dbReference type="InterPro" id="IPR001810">
    <property type="entry name" value="F-box_dom"/>
</dbReference>
<evidence type="ECO:0000259" key="1">
    <source>
        <dbReference type="Pfam" id="PF12937"/>
    </source>
</evidence>
<dbReference type="AlphaFoldDB" id="A0A4Y7TGA0"/>
<dbReference type="EMBL" id="QPFP01000013">
    <property type="protein sequence ID" value="TEB33205.1"/>
    <property type="molecule type" value="Genomic_DNA"/>
</dbReference>